<dbReference type="PANTHER" id="PTHR46001">
    <property type="entry name" value="TIAM (MAMMALIAN TUMOR INVASION AND METASTASIS FACTOR) HOMOLOG"/>
    <property type="match status" value="1"/>
</dbReference>
<keyword evidence="13" id="KW-1185">Reference proteome</keyword>
<feature type="domain" description="RBD" evidence="11">
    <location>
        <begin position="826"/>
        <end position="897"/>
    </location>
</feature>
<dbReference type="FunFam" id="2.30.29.30:FF:000121">
    <property type="entry name" value="T cell lymphoma invasion and metastasis 1"/>
    <property type="match status" value="1"/>
</dbReference>
<dbReference type="SMR" id="A0A3Q2H608"/>
<evidence type="ECO:0000259" key="10">
    <source>
        <dbReference type="PROSITE" id="PS50106"/>
    </source>
</evidence>
<feature type="region of interest" description="Disordered" evidence="7">
    <location>
        <begin position="780"/>
        <end position="800"/>
    </location>
</feature>
<feature type="region of interest" description="Disordered" evidence="7">
    <location>
        <begin position="182"/>
        <end position="287"/>
    </location>
</feature>
<dbReference type="Pfam" id="PF00595">
    <property type="entry name" value="PDZ"/>
    <property type="match status" value="1"/>
</dbReference>
<dbReference type="Gene3D" id="6.10.140.680">
    <property type="match status" value="1"/>
</dbReference>
<dbReference type="InterPro" id="IPR043537">
    <property type="entry name" value="Tiam1/Tiam2/Sif"/>
</dbReference>
<evidence type="ECO:0000256" key="2">
    <source>
        <dbReference type="ARBA" id="ARBA00022658"/>
    </source>
</evidence>
<dbReference type="FunFam" id="2.30.29.30:FF:000065">
    <property type="entry name" value="T cell lymphoma invasion and metastasis 1"/>
    <property type="match status" value="1"/>
</dbReference>
<dbReference type="InterPro" id="IPR000219">
    <property type="entry name" value="DH_dom"/>
</dbReference>
<feature type="region of interest" description="Disordered" evidence="7">
    <location>
        <begin position="1609"/>
        <end position="1633"/>
    </location>
</feature>
<keyword evidence="1" id="KW-0597">Phosphoprotein</keyword>
<dbReference type="SUPFAM" id="SSF48065">
    <property type="entry name" value="DBL homology domain (DH-domain)"/>
    <property type="match status" value="1"/>
</dbReference>
<dbReference type="InParanoid" id="A0A3Q2H608"/>
<evidence type="ECO:0000256" key="6">
    <source>
        <dbReference type="ARBA" id="ARBA00061368"/>
    </source>
</evidence>
<evidence type="ECO:0000313" key="12">
    <source>
        <dbReference type="Ensembl" id="ENSECAP00000029239.1"/>
    </source>
</evidence>
<gene>
    <name evidence="12 14" type="primary">TIAM2</name>
</gene>
<dbReference type="CTD" id="26230"/>
<dbReference type="GeneID" id="100061852"/>
<dbReference type="RefSeq" id="XP_070112543.1">
    <property type="nucleotide sequence ID" value="XM_070256442.1"/>
</dbReference>
<dbReference type="PROSITE" id="PS50106">
    <property type="entry name" value="PDZ"/>
    <property type="match status" value="1"/>
</dbReference>
<reference evidence="12" key="2">
    <citation type="submission" date="2025-08" db="UniProtKB">
        <authorList>
            <consortium name="Ensembl"/>
        </authorList>
    </citation>
    <scope>IDENTIFICATION</scope>
    <source>
        <strain evidence="12">Thoroughbred</strain>
    </source>
</reference>
<dbReference type="InterPro" id="IPR055230">
    <property type="entry name" value="PH_Tiam1/2"/>
</dbReference>
<dbReference type="Gene3D" id="2.30.29.30">
    <property type="entry name" value="Pleckstrin-homology domain (PH domain)/Phosphotyrosine-binding domain (PTB)"/>
    <property type="match status" value="2"/>
</dbReference>
<evidence type="ECO:0000259" key="8">
    <source>
        <dbReference type="PROSITE" id="PS50003"/>
    </source>
</evidence>
<dbReference type="RefSeq" id="XP_023488734.1">
    <property type="nucleotide sequence ID" value="XM_023632966.2"/>
</dbReference>
<dbReference type="Gene3D" id="1.20.900.10">
    <property type="entry name" value="Dbl homology (DH) domain"/>
    <property type="match status" value="1"/>
</dbReference>
<evidence type="ECO:0000259" key="11">
    <source>
        <dbReference type="PROSITE" id="PS50898"/>
    </source>
</evidence>
<organism evidence="12 13">
    <name type="scientific">Equus caballus</name>
    <name type="common">Horse</name>
    <dbReference type="NCBI Taxonomy" id="9796"/>
    <lineage>
        <taxon>Eukaryota</taxon>
        <taxon>Metazoa</taxon>
        <taxon>Chordata</taxon>
        <taxon>Craniata</taxon>
        <taxon>Vertebrata</taxon>
        <taxon>Euteleostomi</taxon>
        <taxon>Mammalia</taxon>
        <taxon>Eutheria</taxon>
        <taxon>Laurasiatheria</taxon>
        <taxon>Perissodactyla</taxon>
        <taxon>Equidae</taxon>
        <taxon>Equus</taxon>
    </lineage>
</organism>
<dbReference type="Pfam" id="PF23014">
    <property type="entry name" value="PH_Tiam1"/>
    <property type="match status" value="1"/>
</dbReference>
<dbReference type="RefSeq" id="XP_070112544.1">
    <property type="nucleotide sequence ID" value="XM_070256443.1"/>
</dbReference>
<feature type="compositionally biased region" description="Basic and acidic residues" evidence="7">
    <location>
        <begin position="389"/>
        <end position="405"/>
    </location>
</feature>
<feature type="domain" description="DH" evidence="9">
    <location>
        <begin position="1115"/>
        <end position="1309"/>
    </location>
</feature>
<dbReference type="PANTHER" id="PTHR46001:SF5">
    <property type="entry name" value="RHO GUANINE NUCLEOTIDE EXCHANGE FACTOR TIAM2"/>
    <property type="match status" value="1"/>
</dbReference>
<keyword evidence="5" id="KW-0449">Lipoprotein</keyword>
<dbReference type="VGNC" id="VGNC:81885">
    <property type="gene designation" value="TIAM2"/>
</dbReference>
<evidence type="ECO:0000256" key="1">
    <source>
        <dbReference type="ARBA" id="ARBA00022553"/>
    </source>
</evidence>
<dbReference type="Ensembl" id="ENSECAT00000047645.2">
    <property type="protein sequence ID" value="ENSECAP00000029239.1"/>
    <property type="gene ID" value="ENSECAG00000023722.4"/>
</dbReference>
<dbReference type="GO" id="GO:0007264">
    <property type="term" value="P:small GTPase-mediated signal transduction"/>
    <property type="evidence" value="ECO:0000318"/>
    <property type="project" value="GO_Central"/>
</dbReference>
<dbReference type="Pfam" id="PF00169">
    <property type="entry name" value="PH"/>
    <property type="match status" value="1"/>
</dbReference>
<feature type="compositionally biased region" description="Low complexity" evidence="7">
    <location>
        <begin position="231"/>
        <end position="245"/>
    </location>
</feature>
<feature type="compositionally biased region" description="Polar residues" evidence="7">
    <location>
        <begin position="1"/>
        <end position="22"/>
    </location>
</feature>
<dbReference type="SMART" id="SM00228">
    <property type="entry name" value="PDZ"/>
    <property type="match status" value="1"/>
</dbReference>
<dbReference type="Pfam" id="PF18385">
    <property type="entry name" value="Tiam_CC_Ex"/>
    <property type="match status" value="1"/>
</dbReference>
<dbReference type="GO" id="GO:0045202">
    <property type="term" value="C:synapse"/>
    <property type="evidence" value="ECO:0000318"/>
    <property type="project" value="GO_Central"/>
</dbReference>
<dbReference type="InterPro" id="IPR001849">
    <property type="entry name" value="PH_domain"/>
</dbReference>
<dbReference type="SMART" id="SM00455">
    <property type="entry name" value="RBD"/>
    <property type="match status" value="1"/>
</dbReference>
<dbReference type="OMA" id="KSHQPYA"/>
<dbReference type="GO" id="GO:0005085">
    <property type="term" value="F:guanyl-nucleotide exchange factor activity"/>
    <property type="evidence" value="ECO:0000318"/>
    <property type="project" value="GO_Central"/>
</dbReference>
<dbReference type="CDD" id="cd00160">
    <property type="entry name" value="RhoGEF"/>
    <property type="match status" value="1"/>
</dbReference>
<dbReference type="GO" id="GO:0016020">
    <property type="term" value="C:membrane"/>
    <property type="evidence" value="ECO:0000318"/>
    <property type="project" value="GO_Central"/>
</dbReference>
<dbReference type="Gene3D" id="2.30.42.10">
    <property type="match status" value="1"/>
</dbReference>
<dbReference type="GeneTree" id="ENSGT00940000157012"/>
<evidence type="ECO:0000313" key="13">
    <source>
        <dbReference type="Proteomes" id="UP000002281"/>
    </source>
</evidence>
<feature type="domain" description="PH" evidence="8">
    <location>
        <begin position="498"/>
        <end position="612"/>
    </location>
</feature>
<dbReference type="InterPro" id="IPR035899">
    <property type="entry name" value="DBL_dom_sf"/>
</dbReference>
<dbReference type="InterPro" id="IPR011993">
    <property type="entry name" value="PH-like_dom_sf"/>
</dbReference>
<dbReference type="Bgee" id="ENSECAG00000023722">
    <property type="expression patterns" value="Expressed in chorionic villus and 21 other cell types or tissues"/>
</dbReference>
<dbReference type="PaxDb" id="9796-ENSECAP00000029239"/>
<keyword evidence="4" id="KW-0677">Repeat</keyword>
<dbReference type="STRING" id="9796.ENSECAP00000029239"/>
<dbReference type="GO" id="GO:0050772">
    <property type="term" value="P:positive regulation of axonogenesis"/>
    <property type="evidence" value="ECO:0000318"/>
    <property type="project" value="GO_Central"/>
</dbReference>
<feature type="compositionally biased region" description="Low complexity" evidence="7">
    <location>
        <begin position="1620"/>
        <end position="1632"/>
    </location>
</feature>
<evidence type="ECO:0000256" key="4">
    <source>
        <dbReference type="ARBA" id="ARBA00022737"/>
    </source>
</evidence>
<accession>A0A3Q2H608</accession>
<evidence type="ECO:0000256" key="7">
    <source>
        <dbReference type="SAM" id="MobiDB-lite"/>
    </source>
</evidence>
<feature type="domain" description="PDZ" evidence="10">
    <location>
        <begin position="906"/>
        <end position="992"/>
    </location>
</feature>
<reference evidence="12" key="3">
    <citation type="submission" date="2025-09" db="UniProtKB">
        <authorList>
            <consortium name="Ensembl"/>
        </authorList>
    </citation>
    <scope>IDENTIFICATION</scope>
    <source>
        <strain evidence="12">Thoroughbred</strain>
    </source>
</reference>
<dbReference type="InterPro" id="IPR036034">
    <property type="entry name" value="PDZ_sf"/>
</dbReference>
<evidence type="ECO:0000256" key="5">
    <source>
        <dbReference type="ARBA" id="ARBA00023288"/>
    </source>
</evidence>
<dbReference type="FunCoup" id="A0A3Q2H608">
    <property type="interactions" value="499"/>
</dbReference>
<dbReference type="PROSITE" id="PS00741">
    <property type="entry name" value="DH_1"/>
    <property type="match status" value="1"/>
</dbReference>
<feature type="compositionally biased region" description="Polar residues" evidence="7">
    <location>
        <begin position="216"/>
        <end position="225"/>
    </location>
</feature>
<dbReference type="InterPro" id="IPR003116">
    <property type="entry name" value="RBD_dom"/>
</dbReference>
<dbReference type="PROSITE" id="PS50898">
    <property type="entry name" value="RBD"/>
    <property type="match status" value="1"/>
</dbReference>
<dbReference type="InterPro" id="IPR040655">
    <property type="entry name" value="TIAM1_CC-Ex"/>
</dbReference>
<dbReference type="SUPFAM" id="SSF50729">
    <property type="entry name" value="PH domain-like"/>
    <property type="match status" value="2"/>
</dbReference>
<dbReference type="FunFam" id="1.20.900.10:FF:000012">
    <property type="entry name" value="T cell lymphoma invasion and metastasis 1"/>
    <property type="match status" value="1"/>
</dbReference>
<dbReference type="SUPFAM" id="SSF50156">
    <property type="entry name" value="PDZ domain-like"/>
    <property type="match status" value="1"/>
</dbReference>
<dbReference type="GO" id="GO:0005737">
    <property type="term" value="C:cytoplasm"/>
    <property type="evidence" value="ECO:0007669"/>
    <property type="project" value="UniProtKB-ARBA"/>
</dbReference>
<dbReference type="Pfam" id="PF00621">
    <property type="entry name" value="RhoGEF"/>
    <property type="match status" value="1"/>
</dbReference>
<keyword evidence="2" id="KW-0344">Guanine-nucleotide releasing factor</keyword>
<feature type="compositionally biased region" description="Polar residues" evidence="7">
    <location>
        <begin position="1657"/>
        <end position="1672"/>
    </location>
</feature>
<feature type="region of interest" description="Disordered" evidence="7">
    <location>
        <begin position="1650"/>
        <end position="1672"/>
    </location>
</feature>
<feature type="region of interest" description="Disordered" evidence="7">
    <location>
        <begin position="1515"/>
        <end position="1558"/>
    </location>
</feature>
<sequence length="1708" mass="190427">MGNSESQYTLQGSKNHSHTITGAKQKPCSLKIRSIHAKDDKSLHGWGHGGSGAGYKSRSLARSCLSHFKSNQPYASRLGGPTCKVSKGSVCSKHRTNASGSDFQGSNVASSSENGFHYVGHEPADNHVAENQVPSRDCNGHLLNCYGRHESVASTPPGEDRKSPRVLIKTLGKLDGCLRVEFHNGDHHSPGPPGDSGGPVQLLRYSPTLTPGADSPPSTRLSATDSHPRSSKGSSLSSESSWYDSPWGHAGEVGEAEGPFLASGTPDPSLHGFPPRDAQKPFNQSSSLSSLRELYPAATLGSLSPSAVRLSDEYIGAHASLSHRVSFASDIDVPSRVEHRDPGQYASFTLPCRKSKALTEDTSKKDTLKARMRRISDWTGSLSRKKRKLQEPRSKEGSDYFDSRSDGLNADMPGPSWASATLWSGGSAQILSQRSESAHVIGSDPLRQNIYENFMQELEMSRTNTENVETSTETAESSSESLSSLEQLDLLFEKEQGVVRKAGWLFFKPLVTLQKERKLELVARRKWKQYWVTLKGCTLLFYETYGKNSTDQSSAPRCALFAEDSIVQSVPEHPKKENVFCLSNSFGDVYLFQATSQTDLENWVTAIHSACASLFAKKRGKEDTIRLLKNQTKNLIQKIDMDSKMKKMAELQLSVVSDPKNRKAIENQIQQWEQNLEKFHMDLFRTRCYLASLQGGELPNPKSLLAAASRPSKLALGRLGVLSVSSFHALVCSRDDSALRKRKLSLTQRGRNKKGIFSSLKGLDTLARKAKEKRPSITQIFDSSGSHGFSGTQLPQNSNNSSEVDELLHLYGSTVDGVPQDNTWEIQTYIHFQDNQGVTVVIKPEHRVEDILTLACKMRQLEPSHYGLQLRKLVDENIECCIPAPYEYMQEQVYDEIEVFPLNVYHVQLTKTGSVSDFGFAVTAQVDEHQRLSRIFISDVLPDGLAYGEGLRKGNEIMTLNGEAVCDLDLKRMEALFSEKSVGLTLIAWPPDTKGTLCSSWSDSDLSSRDQKSLLPPPNQSQLLEEFLDNFKKNTTNDFSNVPDITTGLKRSQTDGTLDQVSHKERMEQTFRSAEQIPVLCRSFNDTQTDSMEGPREGEEATPRPLARHLSDADRLRKVIQELVDTEKSYVKDLSCLFDLYLEPLQNETFLTQDEMESLFGSLPEMLEFQKVFLETLEDGISAASDFNLLETPSQFRKLLFSLGGSFLYYADHFKLYSGFCANHIKVQKVLERAKTDKAFKAFLDARNPTKQHSSTLESFLIKPVQRVLKYPLLLKELVSLTDHESEEHYHLTEALKAMEKVASHINEMQKLYEDYGTVFDQLVAEQSGAEKEVTELSMGELLMHSTVSWLNPFLSLGKARKDLELTVFVFKRAVILVYKENCKLKKKLPSNSRPAHSSADLDPFKFRWLIPISALQVRLGNTAGTENNSVWELIHTKSEIEGRPETIFQLCCSDNESKTNIVKVIRSILRENFRRHIKCELPLEKTCKDRLVPLKNRVPVSAKLASSRSLKVLKNSSSSEWPSEPGKGSSLDSDEGSLSSSTQSSSCHTAGSRQDALQHPHTGLADFSDHLIKESDILSDEDEDYHQIVKQGSPTKDIEIQFQRLRISDGPDAQPPGQQPGTDGQPGGEQPRLVRGHFCAIKRKANSTKRDRGTLLKTQTRHQSLDSQSENASLDLNSVLEREFSVQSLTSVVNEECFYETESHGKS</sequence>
<feature type="region of interest" description="Disordered" evidence="7">
    <location>
        <begin position="381"/>
        <end position="411"/>
    </location>
</feature>
<keyword evidence="3" id="KW-0519">Myristate</keyword>
<dbReference type="Proteomes" id="UP000002281">
    <property type="component" value="Chromosome 31"/>
</dbReference>
<dbReference type="FunFam" id="2.30.42.10:FF:000128">
    <property type="entry name" value="T cell lymphoma invasion and metastasis 2"/>
    <property type="match status" value="1"/>
</dbReference>
<dbReference type="InterPro" id="IPR001478">
    <property type="entry name" value="PDZ"/>
</dbReference>
<dbReference type="SMART" id="SM00233">
    <property type="entry name" value="PH"/>
    <property type="match status" value="2"/>
</dbReference>
<feature type="compositionally biased region" description="Low complexity" evidence="7">
    <location>
        <begin position="1529"/>
        <end position="1547"/>
    </location>
</feature>
<dbReference type="CDD" id="cd01230">
    <property type="entry name" value="PH1_Tiam1_2"/>
    <property type="match status" value="1"/>
</dbReference>
<dbReference type="PROSITE" id="PS50003">
    <property type="entry name" value="PH_DOMAIN"/>
    <property type="match status" value="1"/>
</dbReference>
<dbReference type="InterPro" id="IPR001331">
    <property type="entry name" value="GDS_CDC24_CS"/>
</dbReference>
<feature type="region of interest" description="Disordered" evidence="7">
    <location>
        <begin position="1"/>
        <end position="29"/>
    </location>
</feature>
<dbReference type="ExpressionAtlas" id="A0A3Q2H608">
    <property type="expression patterns" value="baseline"/>
</dbReference>
<dbReference type="CDD" id="cd00136">
    <property type="entry name" value="PDZ_canonical"/>
    <property type="match status" value="1"/>
</dbReference>
<name>A0A3Q2H608_HORSE</name>
<evidence type="ECO:0000256" key="3">
    <source>
        <dbReference type="ARBA" id="ARBA00022707"/>
    </source>
</evidence>
<reference evidence="12 13" key="1">
    <citation type="journal article" date="2009" name="Science">
        <title>Genome sequence, comparative analysis, and population genetics of the domestic horse.</title>
        <authorList>
            <consortium name="Broad Institute Genome Sequencing Platform"/>
            <consortium name="Broad Institute Whole Genome Assembly Team"/>
            <person name="Wade C.M."/>
            <person name="Giulotto E."/>
            <person name="Sigurdsson S."/>
            <person name="Zoli M."/>
            <person name="Gnerre S."/>
            <person name="Imsland F."/>
            <person name="Lear T.L."/>
            <person name="Adelson D.L."/>
            <person name="Bailey E."/>
            <person name="Bellone R.R."/>
            <person name="Bloecker H."/>
            <person name="Distl O."/>
            <person name="Edgar R.C."/>
            <person name="Garber M."/>
            <person name="Leeb T."/>
            <person name="Mauceli E."/>
            <person name="MacLeod J.N."/>
            <person name="Penedo M.C.T."/>
            <person name="Raison J.M."/>
            <person name="Sharpe T."/>
            <person name="Vogel J."/>
            <person name="Andersson L."/>
            <person name="Antczak D.F."/>
            <person name="Biagi T."/>
            <person name="Binns M.M."/>
            <person name="Chowdhary B.P."/>
            <person name="Coleman S.J."/>
            <person name="Della Valle G."/>
            <person name="Fryc S."/>
            <person name="Guerin G."/>
            <person name="Hasegawa T."/>
            <person name="Hill E.W."/>
            <person name="Jurka J."/>
            <person name="Kiialainen A."/>
            <person name="Lindgren G."/>
            <person name="Liu J."/>
            <person name="Magnani E."/>
            <person name="Mickelson J.R."/>
            <person name="Murray J."/>
            <person name="Nergadze S.G."/>
            <person name="Onofrio R."/>
            <person name="Pedroni S."/>
            <person name="Piras M.F."/>
            <person name="Raudsepp T."/>
            <person name="Rocchi M."/>
            <person name="Roeed K.H."/>
            <person name="Ryder O.A."/>
            <person name="Searle S."/>
            <person name="Skow L."/>
            <person name="Swinburne J.E."/>
            <person name="Syvaenen A.C."/>
            <person name="Tozaki T."/>
            <person name="Valberg S.J."/>
            <person name="Vaudin M."/>
            <person name="White J.R."/>
            <person name="Zody M.C."/>
            <person name="Lander E.S."/>
            <person name="Lindblad-Toh K."/>
        </authorList>
    </citation>
    <scope>NUCLEOTIDE SEQUENCE [LARGE SCALE GENOMIC DNA]</scope>
    <source>
        <strain evidence="12 13">Thoroughbred</strain>
    </source>
</reference>
<proteinExistence type="inferred from homology"/>
<dbReference type="PROSITE" id="PS50010">
    <property type="entry name" value="DH_2"/>
    <property type="match status" value="1"/>
</dbReference>
<dbReference type="CDD" id="cd01255">
    <property type="entry name" value="PH2_Tiam1_2"/>
    <property type="match status" value="1"/>
</dbReference>
<comment type="similarity">
    <text evidence="6">Belongs to the TIAM family.</text>
</comment>
<protein>
    <submittedName>
        <fullName evidence="12">TIAM Rac1 associated GEF 2</fullName>
    </submittedName>
</protein>
<dbReference type="SMART" id="SM00325">
    <property type="entry name" value="RhoGEF"/>
    <property type="match status" value="1"/>
</dbReference>
<evidence type="ECO:0000313" key="14">
    <source>
        <dbReference type="VGNC" id="VGNC:81885"/>
    </source>
</evidence>
<evidence type="ECO:0000259" key="9">
    <source>
        <dbReference type="PROSITE" id="PS50010"/>
    </source>
</evidence>